<proteinExistence type="inferred from homology"/>
<evidence type="ECO:0000256" key="3">
    <source>
        <dbReference type="ARBA" id="ARBA00022630"/>
    </source>
</evidence>
<dbReference type="SUPFAM" id="SSF56645">
    <property type="entry name" value="Acyl-CoA dehydrogenase NM domain-like"/>
    <property type="match status" value="1"/>
</dbReference>
<dbReference type="InterPro" id="IPR037069">
    <property type="entry name" value="AcylCoA_DH/ox_N_sf"/>
</dbReference>
<protein>
    <recommendedName>
        <fullName evidence="9">Nitroalkane oxidase</fullName>
    </recommendedName>
</protein>
<gene>
    <name evidence="7" type="ORF">PRZ48_012832</name>
</gene>
<organism evidence="7 8">
    <name type="scientific">Zasmidium cellare</name>
    <name type="common">Wine cellar mold</name>
    <name type="synonym">Racodium cellare</name>
    <dbReference type="NCBI Taxonomy" id="395010"/>
    <lineage>
        <taxon>Eukaryota</taxon>
        <taxon>Fungi</taxon>
        <taxon>Dikarya</taxon>
        <taxon>Ascomycota</taxon>
        <taxon>Pezizomycotina</taxon>
        <taxon>Dothideomycetes</taxon>
        <taxon>Dothideomycetidae</taxon>
        <taxon>Mycosphaerellales</taxon>
        <taxon>Mycosphaerellaceae</taxon>
        <taxon>Zasmidium</taxon>
    </lineage>
</organism>
<dbReference type="EMBL" id="JAXOVC010000011">
    <property type="protein sequence ID" value="KAK4495564.1"/>
    <property type="molecule type" value="Genomic_DNA"/>
</dbReference>
<reference evidence="7 8" key="1">
    <citation type="journal article" date="2023" name="G3 (Bethesda)">
        <title>A chromosome-level genome assembly of Zasmidium syzygii isolated from banana leaves.</title>
        <authorList>
            <person name="van Westerhoven A.C."/>
            <person name="Mehrabi R."/>
            <person name="Talebi R."/>
            <person name="Steentjes M.B.F."/>
            <person name="Corcolon B."/>
            <person name="Chong P.A."/>
            <person name="Kema G.H.J."/>
            <person name="Seidl M.F."/>
        </authorList>
    </citation>
    <scope>NUCLEOTIDE SEQUENCE [LARGE SCALE GENOMIC DNA]</scope>
    <source>
        <strain evidence="7 8">P124</strain>
    </source>
</reference>
<accession>A0ABR0E2B7</accession>
<evidence type="ECO:0000313" key="8">
    <source>
        <dbReference type="Proteomes" id="UP001305779"/>
    </source>
</evidence>
<comment type="caution">
    <text evidence="7">The sequence shown here is derived from an EMBL/GenBank/DDBJ whole genome shotgun (WGS) entry which is preliminary data.</text>
</comment>
<dbReference type="InterPro" id="IPR036250">
    <property type="entry name" value="AcylCo_DH-like_C"/>
</dbReference>
<dbReference type="PANTHER" id="PTHR43884:SF12">
    <property type="entry name" value="ISOVALERYL-COA DEHYDROGENASE, MITOCHONDRIAL-RELATED"/>
    <property type="match status" value="1"/>
</dbReference>
<comment type="cofactor">
    <cofactor evidence="1">
        <name>FAD</name>
        <dbReference type="ChEBI" id="CHEBI:57692"/>
    </cofactor>
</comment>
<keyword evidence="8" id="KW-1185">Reference proteome</keyword>
<evidence type="ECO:0008006" key="9">
    <source>
        <dbReference type="Google" id="ProtNLM"/>
    </source>
</evidence>
<dbReference type="Gene3D" id="1.10.540.10">
    <property type="entry name" value="Acyl-CoA dehydrogenase/oxidase, N-terminal domain"/>
    <property type="match status" value="1"/>
</dbReference>
<feature type="domain" description="Acyl-CoA dehydrogenase/oxidase C-terminal" evidence="5">
    <location>
        <begin position="268"/>
        <end position="415"/>
    </location>
</feature>
<feature type="domain" description="Acyl-CoA dehydrogenase/oxidase N-terminal" evidence="6">
    <location>
        <begin position="8"/>
        <end position="124"/>
    </location>
</feature>
<evidence type="ECO:0000256" key="1">
    <source>
        <dbReference type="ARBA" id="ARBA00001974"/>
    </source>
</evidence>
<evidence type="ECO:0000259" key="5">
    <source>
        <dbReference type="Pfam" id="PF00441"/>
    </source>
</evidence>
<dbReference type="Gene3D" id="2.40.110.10">
    <property type="entry name" value="Butyryl-CoA Dehydrogenase, subunit A, domain 2"/>
    <property type="match status" value="1"/>
</dbReference>
<dbReference type="Gene3D" id="1.20.140.10">
    <property type="entry name" value="Butyryl-CoA Dehydrogenase, subunit A, domain 3"/>
    <property type="match status" value="1"/>
</dbReference>
<dbReference type="InterPro" id="IPR009075">
    <property type="entry name" value="AcylCo_DH/oxidase_C"/>
</dbReference>
<dbReference type="InterPro" id="IPR013786">
    <property type="entry name" value="AcylCoA_DH/ox_N"/>
</dbReference>
<evidence type="ECO:0000256" key="2">
    <source>
        <dbReference type="ARBA" id="ARBA00009347"/>
    </source>
</evidence>
<dbReference type="Proteomes" id="UP001305779">
    <property type="component" value="Unassembled WGS sequence"/>
</dbReference>
<evidence type="ECO:0000259" key="6">
    <source>
        <dbReference type="Pfam" id="PF02771"/>
    </source>
</evidence>
<dbReference type="CDD" id="cd00567">
    <property type="entry name" value="ACAD"/>
    <property type="match status" value="1"/>
</dbReference>
<sequence length="428" mass="46089">MLDFTLSPSQQTQRAEARLFATKVLTTAHESYASLSTQSERFRSIRPFYRIAVQGGMLKSQIPTPLGGTCDSLVDAAIGLEELYATNPSVTLTVAATGLGLTPLIMSGHERLQKEFFPTFLSGEGEPMASLVHSEPGGTANWLEVGGKGLQTTARREGEEWVVNGEKLWTTNSGGWDGKGADLQCVVCRKVVDGQINGDAPGVNPAASIIVLCITREIIAANPKDAYTILDEPELMGHPATTGPHSRFTNLRVPASNVLAEGEAAAALIEQSFTASAALVGAFSVSIMRATFEAALDFAKNDTRGGSVPIIQRQSVADLLTDIKMRTDSSRLLTWKALHALENGPGDFKSRQELCLEAKIFCSDNCVRSVTDAMSAVGMTSYRKASPFPRLLNDAMCLPLFDGGNIGIRRRQIEKIFQADGYNPWAAF</sequence>
<dbReference type="SUPFAM" id="SSF47203">
    <property type="entry name" value="Acyl-CoA dehydrogenase C-terminal domain-like"/>
    <property type="match status" value="1"/>
</dbReference>
<keyword evidence="4" id="KW-0274">FAD</keyword>
<evidence type="ECO:0000313" key="7">
    <source>
        <dbReference type="EMBL" id="KAK4495564.1"/>
    </source>
</evidence>
<dbReference type="Pfam" id="PF00441">
    <property type="entry name" value="Acyl-CoA_dh_1"/>
    <property type="match status" value="1"/>
</dbReference>
<dbReference type="InterPro" id="IPR009100">
    <property type="entry name" value="AcylCoA_DH/oxidase_NM_dom_sf"/>
</dbReference>
<dbReference type="PANTHER" id="PTHR43884">
    <property type="entry name" value="ACYL-COA DEHYDROGENASE"/>
    <property type="match status" value="1"/>
</dbReference>
<name>A0ABR0E2B7_ZASCE</name>
<dbReference type="InterPro" id="IPR046373">
    <property type="entry name" value="Acyl-CoA_Oxase/DH_mid-dom_sf"/>
</dbReference>
<comment type="similarity">
    <text evidence="2">Belongs to the acyl-CoA dehydrogenase family.</text>
</comment>
<dbReference type="Pfam" id="PF02771">
    <property type="entry name" value="Acyl-CoA_dh_N"/>
    <property type="match status" value="1"/>
</dbReference>
<keyword evidence="3" id="KW-0285">Flavoprotein</keyword>
<evidence type="ECO:0000256" key="4">
    <source>
        <dbReference type="ARBA" id="ARBA00022827"/>
    </source>
</evidence>